<evidence type="ECO:0000313" key="2">
    <source>
        <dbReference type="Proteomes" id="UP000789366"/>
    </source>
</evidence>
<gene>
    <name evidence="1" type="ORF">SPELUC_LOCUS12917</name>
</gene>
<protein>
    <submittedName>
        <fullName evidence="1">16686_t:CDS:1</fullName>
    </submittedName>
</protein>
<dbReference type="EMBL" id="CAJVPW010032211">
    <property type="protein sequence ID" value="CAG8728281.1"/>
    <property type="molecule type" value="Genomic_DNA"/>
</dbReference>
<feature type="non-terminal residue" evidence="1">
    <location>
        <position position="1"/>
    </location>
</feature>
<proteinExistence type="predicted"/>
<reference evidence="1" key="1">
    <citation type="submission" date="2021-06" db="EMBL/GenBank/DDBJ databases">
        <authorList>
            <person name="Kallberg Y."/>
            <person name="Tangrot J."/>
            <person name="Rosling A."/>
        </authorList>
    </citation>
    <scope>NUCLEOTIDE SEQUENCE</scope>
    <source>
        <strain evidence="1">28 12/20/2015</strain>
    </source>
</reference>
<sequence>RQAKKLKYSNKSEFSVVTNNNNIEVESELVLNQNFNTLNTAIYIPYDLSESESNESESNESEFNKSESNESGLESENLFQELQYSTKLEFKL</sequence>
<accession>A0ACA9Q331</accession>
<name>A0ACA9Q331_9GLOM</name>
<keyword evidence="2" id="KW-1185">Reference proteome</keyword>
<organism evidence="1 2">
    <name type="scientific">Cetraspora pellucida</name>
    <dbReference type="NCBI Taxonomy" id="1433469"/>
    <lineage>
        <taxon>Eukaryota</taxon>
        <taxon>Fungi</taxon>
        <taxon>Fungi incertae sedis</taxon>
        <taxon>Mucoromycota</taxon>
        <taxon>Glomeromycotina</taxon>
        <taxon>Glomeromycetes</taxon>
        <taxon>Diversisporales</taxon>
        <taxon>Gigasporaceae</taxon>
        <taxon>Cetraspora</taxon>
    </lineage>
</organism>
<evidence type="ECO:0000313" key="1">
    <source>
        <dbReference type="EMBL" id="CAG8728281.1"/>
    </source>
</evidence>
<comment type="caution">
    <text evidence="1">The sequence shown here is derived from an EMBL/GenBank/DDBJ whole genome shotgun (WGS) entry which is preliminary data.</text>
</comment>
<dbReference type="Proteomes" id="UP000789366">
    <property type="component" value="Unassembled WGS sequence"/>
</dbReference>